<keyword evidence="3" id="KW-1185">Reference proteome</keyword>
<protein>
    <submittedName>
        <fullName evidence="2">Uncharacterized protein</fullName>
    </submittedName>
</protein>
<evidence type="ECO:0000313" key="3">
    <source>
        <dbReference type="Proteomes" id="UP000053630"/>
    </source>
</evidence>
<evidence type="ECO:0000256" key="1">
    <source>
        <dbReference type="SAM" id="MobiDB-lite"/>
    </source>
</evidence>
<dbReference type="EMBL" id="JH719205">
    <property type="protein sequence ID" value="EJC97301.1"/>
    <property type="molecule type" value="Genomic_DNA"/>
</dbReference>
<evidence type="ECO:0000313" key="2">
    <source>
        <dbReference type="EMBL" id="EJC97301.1"/>
    </source>
</evidence>
<sequence length="266" mass="28478">MPKTPQSQPPSPVKQPANAPAPDKLDKMSEITLRKKKNADAQAAFRAHCANYIATLEETGPVMDRSRTGLELGSGPLPVHIGPVPSPGHSRTADLSSPLLPPPRCLPPLPCLPSLSLPPLLEAVAVAAADETTDELATATLDATALELDATTVTVDAAGHERGGAARAEVAFIVKWVLRGLNETNVIGQRKGRLTGTGPQGEERRKTRKRELRSDGTEDPEAGPSITSVKRMINIRLHLFLGRDLRETAESHLEDSMMQMMSSMGN</sequence>
<accession>R7SF08</accession>
<proteinExistence type="predicted"/>
<gene>
    <name evidence="2" type="ORF">FOMMEDRAFT_164054</name>
</gene>
<name>R7SF08_FOMME</name>
<dbReference type="GeneID" id="18676086"/>
<feature type="region of interest" description="Disordered" evidence="1">
    <location>
        <begin position="189"/>
        <end position="227"/>
    </location>
</feature>
<organism evidence="2 3">
    <name type="scientific">Fomitiporia mediterranea (strain MF3/22)</name>
    <name type="common">Grapevine white-rot fungus</name>
    <dbReference type="NCBI Taxonomy" id="694068"/>
    <lineage>
        <taxon>Eukaryota</taxon>
        <taxon>Fungi</taxon>
        <taxon>Dikarya</taxon>
        <taxon>Basidiomycota</taxon>
        <taxon>Agaricomycotina</taxon>
        <taxon>Agaricomycetes</taxon>
        <taxon>Hymenochaetales</taxon>
        <taxon>Hymenochaetaceae</taxon>
        <taxon>Fomitiporia</taxon>
    </lineage>
</organism>
<feature type="region of interest" description="Disordered" evidence="1">
    <location>
        <begin position="1"/>
        <end position="28"/>
    </location>
</feature>
<dbReference type="RefSeq" id="XP_007272436.1">
    <property type="nucleotide sequence ID" value="XM_007272374.1"/>
</dbReference>
<dbReference type="Proteomes" id="UP000053630">
    <property type="component" value="Unassembled WGS sequence"/>
</dbReference>
<reference evidence="3" key="1">
    <citation type="journal article" date="2012" name="Science">
        <title>The Paleozoic origin of enzymatic lignin decomposition reconstructed from 31 fungal genomes.</title>
        <authorList>
            <person name="Floudas D."/>
            <person name="Binder M."/>
            <person name="Riley R."/>
            <person name="Barry K."/>
            <person name="Blanchette R.A."/>
            <person name="Henrissat B."/>
            <person name="Martinez A.T."/>
            <person name="Otillar R."/>
            <person name="Spatafora J.W."/>
            <person name="Yadav J.S."/>
            <person name="Aerts A."/>
            <person name="Benoit I."/>
            <person name="Boyd A."/>
            <person name="Carlson A."/>
            <person name="Copeland A."/>
            <person name="Coutinho P.M."/>
            <person name="de Vries R.P."/>
            <person name="Ferreira P."/>
            <person name="Findley K."/>
            <person name="Foster B."/>
            <person name="Gaskell J."/>
            <person name="Glotzer D."/>
            <person name="Gorecki P."/>
            <person name="Heitman J."/>
            <person name="Hesse C."/>
            <person name="Hori C."/>
            <person name="Igarashi K."/>
            <person name="Jurgens J.A."/>
            <person name="Kallen N."/>
            <person name="Kersten P."/>
            <person name="Kohler A."/>
            <person name="Kuees U."/>
            <person name="Kumar T.K.A."/>
            <person name="Kuo A."/>
            <person name="LaButti K."/>
            <person name="Larrondo L.F."/>
            <person name="Lindquist E."/>
            <person name="Ling A."/>
            <person name="Lombard V."/>
            <person name="Lucas S."/>
            <person name="Lundell T."/>
            <person name="Martin R."/>
            <person name="McLaughlin D.J."/>
            <person name="Morgenstern I."/>
            <person name="Morin E."/>
            <person name="Murat C."/>
            <person name="Nagy L.G."/>
            <person name="Nolan M."/>
            <person name="Ohm R.A."/>
            <person name="Patyshakuliyeva A."/>
            <person name="Rokas A."/>
            <person name="Ruiz-Duenas F.J."/>
            <person name="Sabat G."/>
            <person name="Salamov A."/>
            <person name="Samejima M."/>
            <person name="Schmutz J."/>
            <person name="Slot J.C."/>
            <person name="St John F."/>
            <person name="Stenlid J."/>
            <person name="Sun H."/>
            <person name="Sun S."/>
            <person name="Syed K."/>
            <person name="Tsang A."/>
            <person name="Wiebenga A."/>
            <person name="Young D."/>
            <person name="Pisabarro A."/>
            <person name="Eastwood D.C."/>
            <person name="Martin F."/>
            <person name="Cullen D."/>
            <person name="Grigoriev I.V."/>
            <person name="Hibbett D.S."/>
        </authorList>
    </citation>
    <scope>NUCLEOTIDE SEQUENCE [LARGE SCALE GENOMIC DNA]</scope>
    <source>
        <strain evidence="3">MF3/22</strain>
    </source>
</reference>
<dbReference type="KEGG" id="fme:FOMMEDRAFT_164054"/>
<dbReference type="AlphaFoldDB" id="R7SF08"/>